<keyword evidence="2" id="KW-1185">Reference proteome</keyword>
<evidence type="ECO:0000313" key="1">
    <source>
        <dbReference type="EMBL" id="KAG0722337.1"/>
    </source>
</evidence>
<accession>A0A8J4Y7X6</accession>
<evidence type="ECO:0000313" key="2">
    <source>
        <dbReference type="Proteomes" id="UP000770661"/>
    </source>
</evidence>
<gene>
    <name evidence="1" type="ORF">GWK47_044659</name>
</gene>
<protein>
    <submittedName>
        <fullName evidence="1">Uncharacterized protein</fullName>
    </submittedName>
</protein>
<dbReference type="AlphaFoldDB" id="A0A8J4Y7X6"/>
<dbReference type="OrthoDB" id="6370868at2759"/>
<name>A0A8J4Y7X6_CHIOP</name>
<sequence>MSHFFTCSRTCLSGKLQEDVRSLLCHRTRARIPTQRLDSRVRKLEKLMRKYQNIKKRGDTQARIFQDSPGDLFDIGASDALAQMTFEEDRVFFQMQRQDVTSCSMSGPDLVTAGRESLEAGFWQEQDKARRVKGKAEAASSSVAAAQLTSTSSSNLKSQGDEDFVPTPGFLRVFCASSQATEENLRLPCCRVSLDRVNLSDRGAPVRGRSPWP</sequence>
<comment type="caution">
    <text evidence="1">The sequence shown here is derived from an EMBL/GenBank/DDBJ whole genome shotgun (WGS) entry which is preliminary data.</text>
</comment>
<dbReference type="EMBL" id="JACEEZ010009743">
    <property type="protein sequence ID" value="KAG0722337.1"/>
    <property type="molecule type" value="Genomic_DNA"/>
</dbReference>
<dbReference type="Proteomes" id="UP000770661">
    <property type="component" value="Unassembled WGS sequence"/>
</dbReference>
<reference evidence="1" key="1">
    <citation type="submission" date="2020-07" db="EMBL/GenBank/DDBJ databases">
        <title>The High-quality genome of the commercially important snow crab, Chionoecetes opilio.</title>
        <authorList>
            <person name="Jeong J.-H."/>
            <person name="Ryu S."/>
        </authorList>
    </citation>
    <scope>NUCLEOTIDE SEQUENCE</scope>
    <source>
        <strain evidence="1">MADBK_172401_WGS</strain>
        <tissue evidence="1">Digestive gland</tissue>
    </source>
</reference>
<organism evidence="1 2">
    <name type="scientific">Chionoecetes opilio</name>
    <name type="common">Atlantic snow crab</name>
    <name type="synonym">Cancer opilio</name>
    <dbReference type="NCBI Taxonomy" id="41210"/>
    <lineage>
        <taxon>Eukaryota</taxon>
        <taxon>Metazoa</taxon>
        <taxon>Ecdysozoa</taxon>
        <taxon>Arthropoda</taxon>
        <taxon>Crustacea</taxon>
        <taxon>Multicrustacea</taxon>
        <taxon>Malacostraca</taxon>
        <taxon>Eumalacostraca</taxon>
        <taxon>Eucarida</taxon>
        <taxon>Decapoda</taxon>
        <taxon>Pleocyemata</taxon>
        <taxon>Brachyura</taxon>
        <taxon>Eubrachyura</taxon>
        <taxon>Majoidea</taxon>
        <taxon>Majidae</taxon>
        <taxon>Chionoecetes</taxon>
    </lineage>
</organism>
<proteinExistence type="predicted"/>